<accession>A0A7W5H2P1</accession>
<comment type="caution">
    <text evidence="7">The sequence shown here is derived from an EMBL/GenBank/DDBJ whole genome shotgun (WGS) entry which is preliminary data.</text>
</comment>
<feature type="domain" description="SH3b" evidence="5">
    <location>
        <begin position="1"/>
        <end position="64"/>
    </location>
</feature>
<dbReference type="RefSeq" id="WP_183413607.1">
    <property type="nucleotide sequence ID" value="NZ_JACHYB010000002.1"/>
</dbReference>
<evidence type="ECO:0000256" key="4">
    <source>
        <dbReference type="ARBA" id="ARBA00022807"/>
    </source>
</evidence>
<dbReference type="InterPro" id="IPR051202">
    <property type="entry name" value="Peptidase_C40"/>
</dbReference>
<dbReference type="GO" id="GO:0006508">
    <property type="term" value="P:proteolysis"/>
    <property type="evidence" value="ECO:0007669"/>
    <property type="project" value="UniProtKB-KW"/>
</dbReference>
<dbReference type="InterPro" id="IPR038765">
    <property type="entry name" value="Papain-like_cys_pep_sf"/>
</dbReference>
<proteinExistence type="inferred from homology"/>
<evidence type="ECO:0000256" key="2">
    <source>
        <dbReference type="ARBA" id="ARBA00022670"/>
    </source>
</evidence>
<organism evidence="7 8">
    <name type="scientific">Microbacter margulisiae</name>
    <dbReference type="NCBI Taxonomy" id="1350067"/>
    <lineage>
        <taxon>Bacteria</taxon>
        <taxon>Pseudomonadati</taxon>
        <taxon>Bacteroidota</taxon>
        <taxon>Bacteroidia</taxon>
        <taxon>Bacteroidales</taxon>
        <taxon>Porphyromonadaceae</taxon>
        <taxon>Microbacter</taxon>
    </lineage>
</organism>
<feature type="domain" description="NlpC/P60" evidence="6">
    <location>
        <begin position="129"/>
        <end position="257"/>
    </location>
</feature>
<evidence type="ECO:0000256" key="3">
    <source>
        <dbReference type="ARBA" id="ARBA00022801"/>
    </source>
</evidence>
<reference evidence="7 8" key="1">
    <citation type="submission" date="2020-08" db="EMBL/GenBank/DDBJ databases">
        <title>Genomic Encyclopedia of Type Strains, Phase IV (KMG-IV): sequencing the most valuable type-strain genomes for metagenomic binning, comparative biology and taxonomic classification.</title>
        <authorList>
            <person name="Goeker M."/>
        </authorList>
    </citation>
    <scope>NUCLEOTIDE SEQUENCE [LARGE SCALE GENOMIC DNA]</scope>
    <source>
        <strain evidence="7 8">DSM 27471</strain>
    </source>
</reference>
<evidence type="ECO:0000313" key="8">
    <source>
        <dbReference type="Proteomes" id="UP000544222"/>
    </source>
</evidence>
<dbReference type="AlphaFoldDB" id="A0A7W5H2P1"/>
<keyword evidence="2" id="KW-0645">Protease</keyword>
<dbReference type="PANTHER" id="PTHR47053:SF1">
    <property type="entry name" value="MUREIN DD-ENDOPEPTIDASE MEPH-RELATED"/>
    <property type="match status" value="1"/>
</dbReference>
<evidence type="ECO:0000259" key="5">
    <source>
        <dbReference type="PROSITE" id="PS51781"/>
    </source>
</evidence>
<dbReference type="InterPro" id="IPR000064">
    <property type="entry name" value="NLP_P60_dom"/>
</dbReference>
<evidence type="ECO:0000256" key="1">
    <source>
        <dbReference type="ARBA" id="ARBA00007074"/>
    </source>
</evidence>
<name>A0A7W5H2P1_9PORP</name>
<protein>
    <recommendedName>
        <fullName evidence="9">NlpC/P60 family protein</fullName>
    </recommendedName>
</protein>
<evidence type="ECO:0000313" key="7">
    <source>
        <dbReference type="EMBL" id="MBB3187774.1"/>
    </source>
</evidence>
<dbReference type="SUPFAM" id="SSF54001">
    <property type="entry name" value="Cysteine proteinases"/>
    <property type="match status" value="1"/>
</dbReference>
<gene>
    <name evidence="7" type="ORF">FHX64_001972</name>
</gene>
<comment type="similarity">
    <text evidence="1">Belongs to the peptidase C40 family.</text>
</comment>
<dbReference type="InterPro" id="IPR041382">
    <property type="entry name" value="SH3_16"/>
</dbReference>
<dbReference type="Pfam" id="PF00877">
    <property type="entry name" value="NLPC_P60"/>
    <property type="match status" value="1"/>
</dbReference>
<dbReference type="Gene3D" id="2.30.30.40">
    <property type="entry name" value="SH3 Domains"/>
    <property type="match status" value="1"/>
</dbReference>
<dbReference type="EMBL" id="JACHYB010000002">
    <property type="protein sequence ID" value="MBB3187774.1"/>
    <property type="molecule type" value="Genomic_DNA"/>
</dbReference>
<keyword evidence="4" id="KW-0788">Thiol protease</keyword>
<dbReference type="PROSITE" id="PS51781">
    <property type="entry name" value="SH3B"/>
    <property type="match status" value="1"/>
</dbReference>
<dbReference type="GO" id="GO:0008234">
    <property type="term" value="F:cysteine-type peptidase activity"/>
    <property type="evidence" value="ECO:0007669"/>
    <property type="project" value="UniProtKB-KW"/>
</dbReference>
<evidence type="ECO:0008006" key="9">
    <source>
        <dbReference type="Google" id="ProtNLM"/>
    </source>
</evidence>
<dbReference type="Proteomes" id="UP000544222">
    <property type="component" value="Unassembled WGS sequence"/>
</dbReference>
<keyword evidence="8" id="KW-1185">Reference proteome</keyword>
<keyword evidence="3" id="KW-0378">Hydrolase</keyword>
<sequence length="257" mass="28915">MYGINLMGILPLRSEASEESEQLTQILFGEYFRVDEWLEKWVHIENMRDGERGWIDRKMMTSIDEDVFSRLCDTSQLVSSVPFAYAMTDKNERIPLTGGSVLPFYDVEKESMSIGGRNIMFSRTNVAIDTANIDFVSAALAFLHSPYLWGGKNVMGIDCSALVQVAASMCGVLLPRNSRQQVMIGQQINFLSEAQRGDLVFFDHEDGKISHVGILLNNHEVLHASGEVHIAPIDHYGIRSVFTGNYSHALRAIRRII</sequence>
<evidence type="ECO:0000259" key="6">
    <source>
        <dbReference type="PROSITE" id="PS51935"/>
    </source>
</evidence>
<dbReference type="Pfam" id="PF18348">
    <property type="entry name" value="SH3_16"/>
    <property type="match status" value="1"/>
</dbReference>
<dbReference type="PROSITE" id="PS51935">
    <property type="entry name" value="NLPC_P60"/>
    <property type="match status" value="1"/>
</dbReference>
<dbReference type="PANTHER" id="PTHR47053">
    <property type="entry name" value="MUREIN DD-ENDOPEPTIDASE MEPH-RELATED"/>
    <property type="match status" value="1"/>
</dbReference>
<dbReference type="InterPro" id="IPR003646">
    <property type="entry name" value="SH3-like_bac-type"/>
</dbReference>
<dbReference type="Gene3D" id="3.90.1720.10">
    <property type="entry name" value="endopeptidase domain like (from Nostoc punctiforme)"/>
    <property type="match status" value="1"/>
</dbReference>